<keyword evidence="1" id="KW-0812">Transmembrane</keyword>
<organism evidence="3 4">
    <name type="scientific">Hymenobacter chitinivorans DSM 11115</name>
    <dbReference type="NCBI Taxonomy" id="1121954"/>
    <lineage>
        <taxon>Bacteria</taxon>
        <taxon>Pseudomonadati</taxon>
        <taxon>Bacteroidota</taxon>
        <taxon>Cytophagia</taxon>
        <taxon>Cytophagales</taxon>
        <taxon>Hymenobacteraceae</taxon>
        <taxon>Hymenobacter</taxon>
    </lineage>
</organism>
<evidence type="ECO:0000313" key="3">
    <source>
        <dbReference type="EMBL" id="PJJ53056.1"/>
    </source>
</evidence>
<keyword evidence="1" id="KW-1133">Transmembrane helix</keyword>
<name>A0A2M9B544_9BACT</name>
<gene>
    <name evidence="3" type="ORF">CLV45_3714</name>
</gene>
<dbReference type="EMBL" id="PGFA01000003">
    <property type="protein sequence ID" value="PJJ53056.1"/>
    <property type="molecule type" value="Genomic_DNA"/>
</dbReference>
<keyword evidence="4" id="KW-1185">Reference proteome</keyword>
<feature type="transmembrane region" description="Helical" evidence="1">
    <location>
        <begin position="31"/>
        <end position="53"/>
    </location>
</feature>
<evidence type="ECO:0000256" key="1">
    <source>
        <dbReference type="SAM" id="Phobius"/>
    </source>
</evidence>
<dbReference type="Pfam" id="PF14360">
    <property type="entry name" value="PAP2_C"/>
    <property type="match status" value="1"/>
</dbReference>
<accession>A0A2M9B544</accession>
<sequence length="218" mass="24013">MPLPFALPPAPAAAEPTWPQLWRQPAFRVRLLSILALLLALGAAIPRFFAFIQARPGVVLPDPVLAWLPAHDVSWLTFGAIYLSIAVAVVHLVPRPRLLLRALWGYGLLHGFRLLTLWLLPLEPPTGLVLLHDPLVDNLFYASATPITKDLFFSAHTATVLLLYLTVQHPALRRGLLLAGALIGLLVMVQHAHYTYDVLAAPAFAGLSAWLARRVARY</sequence>
<feature type="transmembrane region" description="Helical" evidence="1">
    <location>
        <begin position="176"/>
        <end position="193"/>
    </location>
</feature>
<feature type="domain" description="Sphingomyelin synthase-like" evidence="2">
    <location>
        <begin position="150"/>
        <end position="207"/>
    </location>
</feature>
<feature type="transmembrane region" description="Helical" evidence="1">
    <location>
        <begin position="73"/>
        <end position="93"/>
    </location>
</feature>
<dbReference type="InterPro" id="IPR025749">
    <property type="entry name" value="Sphingomyelin_synth-like_dom"/>
</dbReference>
<feature type="transmembrane region" description="Helical" evidence="1">
    <location>
        <begin position="98"/>
        <end position="120"/>
    </location>
</feature>
<dbReference type="Proteomes" id="UP000228535">
    <property type="component" value="Unassembled WGS sequence"/>
</dbReference>
<dbReference type="AlphaFoldDB" id="A0A2M9B544"/>
<evidence type="ECO:0000259" key="2">
    <source>
        <dbReference type="Pfam" id="PF14360"/>
    </source>
</evidence>
<dbReference type="RefSeq" id="WP_100337963.1">
    <property type="nucleotide sequence ID" value="NZ_PGFA01000003.1"/>
</dbReference>
<evidence type="ECO:0000313" key="4">
    <source>
        <dbReference type="Proteomes" id="UP000228535"/>
    </source>
</evidence>
<dbReference type="OrthoDB" id="792641at2"/>
<reference evidence="3 4" key="1">
    <citation type="submission" date="2017-11" db="EMBL/GenBank/DDBJ databases">
        <title>Genomic Encyclopedia of Archaeal and Bacterial Type Strains, Phase II (KMG-II): From Individual Species to Whole Genera.</title>
        <authorList>
            <person name="Goeker M."/>
        </authorList>
    </citation>
    <scope>NUCLEOTIDE SEQUENCE [LARGE SCALE GENOMIC DNA]</scope>
    <source>
        <strain evidence="3 4">DSM 11115</strain>
    </source>
</reference>
<proteinExistence type="predicted"/>
<protein>
    <submittedName>
        <fullName evidence="3">PAP2 superfamily protein</fullName>
    </submittedName>
</protein>
<feature type="transmembrane region" description="Helical" evidence="1">
    <location>
        <begin position="140"/>
        <end position="164"/>
    </location>
</feature>
<comment type="caution">
    <text evidence="3">The sequence shown here is derived from an EMBL/GenBank/DDBJ whole genome shotgun (WGS) entry which is preliminary data.</text>
</comment>
<keyword evidence="1" id="KW-0472">Membrane</keyword>